<organism evidence="5 6">
    <name type="scientific">Lyophyllum shimeji</name>
    <name type="common">Hon-shimeji</name>
    <name type="synonym">Tricholoma shimeji</name>
    <dbReference type="NCBI Taxonomy" id="47721"/>
    <lineage>
        <taxon>Eukaryota</taxon>
        <taxon>Fungi</taxon>
        <taxon>Dikarya</taxon>
        <taxon>Basidiomycota</taxon>
        <taxon>Agaricomycotina</taxon>
        <taxon>Agaricomycetes</taxon>
        <taxon>Agaricomycetidae</taxon>
        <taxon>Agaricales</taxon>
        <taxon>Tricholomatineae</taxon>
        <taxon>Lyophyllaceae</taxon>
        <taxon>Lyophyllum</taxon>
    </lineage>
</organism>
<dbReference type="OrthoDB" id="417877at2759"/>
<dbReference type="PANTHER" id="PTHR46720">
    <property type="entry name" value="HYDROXYLASE, PUTATIVE (AFU_ORTHOLOGUE AFUA_3G01460)-RELATED"/>
    <property type="match status" value="1"/>
</dbReference>
<keyword evidence="2" id="KW-0274">FAD</keyword>
<dbReference type="InterPro" id="IPR051104">
    <property type="entry name" value="FAD_monoxygenase"/>
</dbReference>
<comment type="caution">
    <text evidence="5">The sequence shown here is derived from an EMBL/GenBank/DDBJ whole genome shotgun (WGS) entry which is preliminary data.</text>
</comment>
<keyword evidence="6" id="KW-1185">Reference proteome</keyword>
<protein>
    <submittedName>
        <fullName evidence="5">Salicylate hydroxylase</fullName>
    </submittedName>
</protein>
<gene>
    <name evidence="5" type="ORF">LshimejAT787_1000400</name>
</gene>
<dbReference type="Gene3D" id="3.50.50.60">
    <property type="entry name" value="FAD/NAD(P)-binding domain"/>
    <property type="match status" value="1"/>
</dbReference>
<evidence type="ECO:0000259" key="4">
    <source>
        <dbReference type="Pfam" id="PF01494"/>
    </source>
</evidence>
<dbReference type="InterPro" id="IPR002938">
    <property type="entry name" value="FAD-bd"/>
</dbReference>
<evidence type="ECO:0000313" key="6">
    <source>
        <dbReference type="Proteomes" id="UP001063166"/>
    </source>
</evidence>
<name>A0A9P3URK4_LYOSH</name>
<accession>A0A9P3URK4</accession>
<dbReference type="Proteomes" id="UP001063166">
    <property type="component" value="Unassembled WGS sequence"/>
</dbReference>
<dbReference type="SUPFAM" id="SSF51905">
    <property type="entry name" value="FAD/NAD(P)-binding domain"/>
    <property type="match status" value="1"/>
</dbReference>
<dbReference type="AlphaFoldDB" id="A0A9P3URK4"/>
<dbReference type="GO" id="GO:0071949">
    <property type="term" value="F:FAD binding"/>
    <property type="evidence" value="ECO:0007669"/>
    <property type="project" value="InterPro"/>
</dbReference>
<evidence type="ECO:0000256" key="1">
    <source>
        <dbReference type="ARBA" id="ARBA00022630"/>
    </source>
</evidence>
<feature type="domain" description="FAD-binding" evidence="4">
    <location>
        <begin position="411"/>
        <end position="458"/>
    </location>
</feature>
<dbReference type="InterPro" id="IPR036188">
    <property type="entry name" value="FAD/NAD-bd_sf"/>
</dbReference>
<keyword evidence="1" id="KW-0285">Flavoprotein</keyword>
<dbReference type="EMBL" id="BRPK01000010">
    <property type="protein sequence ID" value="GLB41440.1"/>
    <property type="molecule type" value="Genomic_DNA"/>
</dbReference>
<reference evidence="5" key="1">
    <citation type="submission" date="2022-07" db="EMBL/GenBank/DDBJ databases">
        <title>The genome of Lyophyllum shimeji provides insight into the initial evolution of ectomycorrhizal fungal genome.</title>
        <authorList>
            <person name="Kobayashi Y."/>
            <person name="Shibata T."/>
            <person name="Hirakawa H."/>
            <person name="Shigenobu S."/>
            <person name="Nishiyama T."/>
            <person name="Yamada A."/>
            <person name="Hasebe M."/>
            <person name="Kawaguchi M."/>
        </authorList>
    </citation>
    <scope>NUCLEOTIDE SEQUENCE</scope>
    <source>
        <strain evidence="5">AT787</strain>
    </source>
</reference>
<evidence type="ECO:0000256" key="2">
    <source>
        <dbReference type="ARBA" id="ARBA00022827"/>
    </source>
</evidence>
<dbReference type="PANTHER" id="PTHR46720:SF3">
    <property type="entry name" value="FAD-BINDING DOMAIN-CONTAINING PROTEIN-RELATED"/>
    <property type="match status" value="1"/>
</dbReference>
<evidence type="ECO:0000256" key="3">
    <source>
        <dbReference type="ARBA" id="ARBA00023002"/>
    </source>
</evidence>
<sequence length="540" mass="60374">MQPYPRNVLSACKRRIHSVCLAPIKLLYNIMDAAKSWDFIAGILAWIPSRSILAARPNRVPPADHSAFKMTLSPRVRFPLLERHLATVRLPRVFLLFDMQSGVRFRVVICGAGIGGLTAAVALSAYRDIDVEVYEAATELAEVGAGIGIFPRAWEVIRRLGLEDELLQYTDVKPEDGPVSAFRYRKSDQNSGLEFYTLVTNGKLMLFHRADFQQALLRRLPKTCQTHLAKRLRSYTQRPSGPVEILFDDGSTTACDVLIGADGLKSAVRRSFLGEKVTWARSEGRHAEVADIDASVDPVWTGILAYRALIAAEKLKSRSPDHPIFSRPTQYLGKNGYIIAYPIAHGKIINFVAFIARHDLEGTTFRGPWVCHTDRSEFTALFSHWETEVQDLIECVDEPLRWAVHTVKPLNSFISGRVALVGDAAHAMAPFQGSGAGQAVEDAYILSTLLGHPSTTRATLDHALRIFDLVRRPQALEVAENSRRNGQLFTLHDQVREPLAEDATLDRLRALSDEFTRIWEWAWTTSIDGSLQEALRLLES</sequence>
<evidence type="ECO:0000313" key="5">
    <source>
        <dbReference type="EMBL" id="GLB41440.1"/>
    </source>
</evidence>
<proteinExistence type="predicted"/>
<dbReference type="GO" id="GO:0016491">
    <property type="term" value="F:oxidoreductase activity"/>
    <property type="evidence" value="ECO:0007669"/>
    <property type="project" value="UniProtKB-KW"/>
</dbReference>
<dbReference type="SUPFAM" id="SSF54373">
    <property type="entry name" value="FAD-linked reductases, C-terminal domain"/>
    <property type="match status" value="1"/>
</dbReference>
<dbReference type="PRINTS" id="PR00420">
    <property type="entry name" value="RNGMNOXGNASE"/>
</dbReference>
<feature type="domain" description="FAD-binding" evidence="4">
    <location>
        <begin position="106"/>
        <end position="272"/>
    </location>
</feature>
<dbReference type="Pfam" id="PF01494">
    <property type="entry name" value="FAD_binding_3"/>
    <property type="match status" value="2"/>
</dbReference>
<dbReference type="GO" id="GO:0044550">
    <property type="term" value="P:secondary metabolite biosynthetic process"/>
    <property type="evidence" value="ECO:0007669"/>
    <property type="project" value="TreeGrafter"/>
</dbReference>
<keyword evidence="3" id="KW-0560">Oxidoreductase</keyword>